<proteinExistence type="predicted"/>
<dbReference type="Proteomes" id="UP001497482">
    <property type="component" value="Chromosome 11"/>
</dbReference>
<reference evidence="2 3" key="1">
    <citation type="submission" date="2024-04" db="EMBL/GenBank/DDBJ databases">
        <authorList>
            <person name="Waldvogel A.-M."/>
            <person name="Schoenle A."/>
        </authorList>
    </citation>
    <scope>NUCLEOTIDE SEQUENCE [LARGE SCALE GENOMIC DNA]</scope>
</reference>
<feature type="region of interest" description="Disordered" evidence="1">
    <location>
        <begin position="75"/>
        <end position="96"/>
    </location>
</feature>
<name>A0AAV2JB64_KNICA</name>
<keyword evidence="3" id="KW-1185">Reference proteome</keyword>
<feature type="compositionally biased region" description="Basic and acidic residues" evidence="1">
    <location>
        <begin position="87"/>
        <end position="96"/>
    </location>
</feature>
<gene>
    <name evidence="2" type="ORF">KC01_LOCUS4610</name>
</gene>
<dbReference type="EMBL" id="OZ035833">
    <property type="protein sequence ID" value="CAL1572589.1"/>
    <property type="molecule type" value="Genomic_DNA"/>
</dbReference>
<dbReference type="AlphaFoldDB" id="A0AAV2JB64"/>
<evidence type="ECO:0000313" key="3">
    <source>
        <dbReference type="Proteomes" id="UP001497482"/>
    </source>
</evidence>
<evidence type="ECO:0000313" key="2">
    <source>
        <dbReference type="EMBL" id="CAL1572589.1"/>
    </source>
</evidence>
<organism evidence="2 3">
    <name type="scientific">Knipowitschia caucasica</name>
    <name type="common">Caucasian dwarf goby</name>
    <name type="synonym">Pomatoschistus caucasicus</name>
    <dbReference type="NCBI Taxonomy" id="637954"/>
    <lineage>
        <taxon>Eukaryota</taxon>
        <taxon>Metazoa</taxon>
        <taxon>Chordata</taxon>
        <taxon>Craniata</taxon>
        <taxon>Vertebrata</taxon>
        <taxon>Euteleostomi</taxon>
        <taxon>Actinopterygii</taxon>
        <taxon>Neopterygii</taxon>
        <taxon>Teleostei</taxon>
        <taxon>Neoteleostei</taxon>
        <taxon>Acanthomorphata</taxon>
        <taxon>Gobiaria</taxon>
        <taxon>Gobiiformes</taxon>
        <taxon>Gobioidei</taxon>
        <taxon>Gobiidae</taxon>
        <taxon>Gobiinae</taxon>
        <taxon>Knipowitschia</taxon>
    </lineage>
</organism>
<evidence type="ECO:0000256" key="1">
    <source>
        <dbReference type="SAM" id="MobiDB-lite"/>
    </source>
</evidence>
<sequence length="96" mass="9984">MSYSHAPVSPGPLNSSSVCLSPGPCLCSKAWSSAVWDVDSSGPWSSVGWESSGPPPEPWLLPGCSSVYDSLVSNVSPIPSPPSSGTRAERATKPRR</sequence>
<accession>A0AAV2JB64</accession>
<protein>
    <submittedName>
        <fullName evidence="2">Uncharacterized protein</fullName>
    </submittedName>
</protein>